<sequence length="249" mass="28327">MQLQDLEIFVQLYEQHSINRVAKLMGFAQSNITARLQAIEAEFGVELFTRSYQGIVPTENGKQFYQYAQSVLQATRKVRAQMKPDAVSKRHIVMSQLLFNLLVVQQKQYSLAQNTFDLLSSTEILALADNDTDVVVTYANFSNPGYQEIATDNLPASFVVAASQEEAQLPYLVNSDRHCPFRARTLRRLNHNMTNVQEIDSWDSIIKLVKNGLGIALLPDYLTAGDDFKRIDSKHRFKVPYATFTKVSR</sequence>
<evidence type="ECO:0000256" key="2">
    <source>
        <dbReference type="ARBA" id="ARBA00023015"/>
    </source>
</evidence>
<dbReference type="Proteomes" id="UP000051999">
    <property type="component" value="Unassembled WGS sequence"/>
</dbReference>
<reference evidence="6 7" key="1">
    <citation type="journal article" date="2015" name="Genome Announc.">
        <title>Expanding the biotechnology potential of lactobacilli through comparative genomics of 213 strains and associated genera.</title>
        <authorList>
            <person name="Sun Z."/>
            <person name="Harris H.M."/>
            <person name="McCann A."/>
            <person name="Guo C."/>
            <person name="Argimon S."/>
            <person name="Zhang W."/>
            <person name="Yang X."/>
            <person name="Jeffery I.B."/>
            <person name="Cooney J.C."/>
            <person name="Kagawa T.F."/>
            <person name="Liu W."/>
            <person name="Song Y."/>
            <person name="Salvetti E."/>
            <person name="Wrobel A."/>
            <person name="Rasinkangas P."/>
            <person name="Parkhill J."/>
            <person name="Rea M.C."/>
            <person name="O'Sullivan O."/>
            <person name="Ritari J."/>
            <person name="Douillard F.P."/>
            <person name="Paul Ross R."/>
            <person name="Yang R."/>
            <person name="Briner A.E."/>
            <person name="Felis G.E."/>
            <person name="de Vos W.M."/>
            <person name="Barrangou R."/>
            <person name="Klaenhammer T.R."/>
            <person name="Caufield P.W."/>
            <person name="Cui Y."/>
            <person name="Zhang H."/>
            <person name="O'Toole P.W."/>
        </authorList>
    </citation>
    <scope>NUCLEOTIDE SEQUENCE [LARGE SCALE GENOMIC DNA]</scope>
    <source>
        <strain evidence="6 7">DSM 15814</strain>
    </source>
</reference>
<proteinExistence type="inferred from homology"/>
<dbReference type="PROSITE" id="PS50931">
    <property type="entry name" value="HTH_LYSR"/>
    <property type="match status" value="1"/>
</dbReference>
<dbReference type="Pfam" id="PF00126">
    <property type="entry name" value="HTH_1"/>
    <property type="match status" value="1"/>
</dbReference>
<dbReference type="RefSeq" id="WP_017263068.1">
    <property type="nucleotide sequence ID" value="NZ_AUAW01000022.1"/>
</dbReference>
<dbReference type="PANTHER" id="PTHR30126:SF93">
    <property type="entry name" value="HTH LYSR-TYPE DOMAIN-CONTAINING PROTEIN"/>
    <property type="match status" value="1"/>
</dbReference>
<keyword evidence="3" id="KW-0238">DNA-binding</keyword>
<dbReference type="InterPro" id="IPR000847">
    <property type="entry name" value="LysR_HTH_N"/>
</dbReference>
<dbReference type="EMBL" id="AZFF01000019">
    <property type="protein sequence ID" value="KRL53462.1"/>
    <property type="molecule type" value="Genomic_DNA"/>
</dbReference>
<dbReference type="SUPFAM" id="SSF46785">
    <property type="entry name" value="Winged helix' DNA-binding domain"/>
    <property type="match status" value="1"/>
</dbReference>
<keyword evidence="4" id="KW-0804">Transcription</keyword>
<evidence type="ECO:0000259" key="5">
    <source>
        <dbReference type="PROSITE" id="PS50931"/>
    </source>
</evidence>
<gene>
    <name evidence="6" type="ORF">FD35_GL001096</name>
</gene>
<evidence type="ECO:0000256" key="3">
    <source>
        <dbReference type="ARBA" id="ARBA00023125"/>
    </source>
</evidence>
<dbReference type="InterPro" id="IPR036390">
    <property type="entry name" value="WH_DNA-bd_sf"/>
</dbReference>
<dbReference type="GO" id="GO:0003700">
    <property type="term" value="F:DNA-binding transcription factor activity"/>
    <property type="evidence" value="ECO:0007669"/>
    <property type="project" value="InterPro"/>
</dbReference>
<dbReference type="STRING" id="1114972.FD35_GL001096"/>
<evidence type="ECO:0000313" key="7">
    <source>
        <dbReference type="Proteomes" id="UP000051999"/>
    </source>
</evidence>
<dbReference type="InterPro" id="IPR005119">
    <property type="entry name" value="LysR_subst-bd"/>
</dbReference>
<evidence type="ECO:0000313" key="6">
    <source>
        <dbReference type="EMBL" id="KRL53462.1"/>
    </source>
</evidence>
<dbReference type="PANTHER" id="PTHR30126">
    <property type="entry name" value="HTH-TYPE TRANSCRIPTIONAL REGULATOR"/>
    <property type="match status" value="1"/>
</dbReference>
<keyword evidence="7" id="KW-1185">Reference proteome</keyword>
<feature type="domain" description="HTH lysR-type" evidence="5">
    <location>
        <begin position="1"/>
        <end position="58"/>
    </location>
</feature>
<evidence type="ECO:0000256" key="4">
    <source>
        <dbReference type="ARBA" id="ARBA00023163"/>
    </source>
</evidence>
<dbReference type="InterPro" id="IPR036388">
    <property type="entry name" value="WH-like_DNA-bd_sf"/>
</dbReference>
<dbReference type="OrthoDB" id="9803735at2"/>
<dbReference type="GO" id="GO:0000976">
    <property type="term" value="F:transcription cis-regulatory region binding"/>
    <property type="evidence" value="ECO:0007669"/>
    <property type="project" value="TreeGrafter"/>
</dbReference>
<name>A0A0R1R933_9LACO</name>
<protein>
    <submittedName>
        <fullName evidence="6">Transcriptional regulator</fullName>
    </submittedName>
</protein>
<dbReference type="eggNOG" id="COG0583">
    <property type="taxonomic scope" value="Bacteria"/>
</dbReference>
<comment type="similarity">
    <text evidence="1">Belongs to the LysR transcriptional regulatory family.</text>
</comment>
<organism evidence="6 7">
    <name type="scientific">Furfurilactobacillus rossiae DSM 15814</name>
    <dbReference type="NCBI Taxonomy" id="1114972"/>
    <lineage>
        <taxon>Bacteria</taxon>
        <taxon>Bacillati</taxon>
        <taxon>Bacillota</taxon>
        <taxon>Bacilli</taxon>
        <taxon>Lactobacillales</taxon>
        <taxon>Lactobacillaceae</taxon>
        <taxon>Furfurilactobacillus</taxon>
    </lineage>
</organism>
<accession>A0A0R1R933</accession>
<dbReference type="Gene3D" id="1.10.10.10">
    <property type="entry name" value="Winged helix-like DNA-binding domain superfamily/Winged helix DNA-binding domain"/>
    <property type="match status" value="1"/>
</dbReference>
<dbReference type="Pfam" id="PF03466">
    <property type="entry name" value="LysR_substrate"/>
    <property type="match status" value="1"/>
</dbReference>
<comment type="caution">
    <text evidence="6">The sequence shown here is derived from an EMBL/GenBank/DDBJ whole genome shotgun (WGS) entry which is preliminary data.</text>
</comment>
<dbReference type="AlphaFoldDB" id="A0A0R1R933"/>
<keyword evidence="2" id="KW-0805">Transcription regulation</keyword>
<dbReference type="Gene3D" id="3.40.190.10">
    <property type="entry name" value="Periplasmic binding protein-like II"/>
    <property type="match status" value="1"/>
</dbReference>
<dbReference type="SUPFAM" id="SSF53850">
    <property type="entry name" value="Periplasmic binding protein-like II"/>
    <property type="match status" value="1"/>
</dbReference>
<dbReference type="PATRIC" id="fig|1114972.6.peg.1111"/>
<evidence type="ECO:0000256" key="1">
    <source>
        <dbReference type="ARBA" id="ARBA00009437"/>
    </source>
</evidence>